<reference evidence="3" key="1">
    <citation type="submission" date="2021-01" db="EMBL/GenBank/DDBJ databases">
        <authorList>
            <person name="Corre E."/>
            <person name="Pelletier E."/>
            <person name="Niang G."/>
            <person name="Scheremetjew M."/>
            <person name="Finn R."/>
            <person name="Kale V."/>
            <person name="Holt S."/>
            <person name="Cochrane G."/>
            <person name="Meng A."/>
            <person name="Brown T."/>
            <person name="Cohen L."/>
        </authorList>
    </citation>
    <scope>NUCLEOTIDE SEQUENCE</scope>
    <source>
        <strain evidence="3">SAG 11-49</strain>
    </source>
</reference>
<feature type="transmembrane region" description="Helical" evidence="2">
    <location>
        <begin position="44"/>
        <end position="65"/>
    </location>
</feature>
<feature type="transmembrane region" description="Helical" evidence="2">
    <location>
        <begin position="71"/>
        <end position="92"/>
    </location>
</feature>
<name>A0A7S0R9C9_9CHLO</name>
<evidence type="ECO:0000313" key="3">
    <source>
        <dbReference type="EMBL" id="CAD8670283.1"/>
    </source>
</evidence>
<dbReference type="EMBL" id="HBFB01007222">
    <property type="protein sequence ID" value="CAD8670283.1"/>
    <property type="molecule type" value="Transcribed_RNA"/>
</dbReference>
<keyword evidence="2" id="KW-1133">Transmembrane helix</keyword>
<sequence length="217" mass="22902">MEDSTGAASARRNQDVEQPQEPAEQETLADRMEYTIRKKLLMRFYYGVCGYLVASMMVILLPAFFNNVVQNVLVVLQFIVKYLFTLVLVWLFRPAENSPYLQLGLSENETDELGLGQLDTELAVTDHASRPAGGPAVTPGASGAVPSWAAGSSSMAAAGSSAAAAPSLPISTMPGIGPQPAQAHVSRVGRGGYATLPPNAEASQGSAAPKFTLTDDD</sequence>
<evidence type="ECO:0000256" key="2">
    <source>
        <dbReference type="SAM" id="Phobius"/>
    </source>
</evidence>
<proteinExistence type="predicted"/>
<keyword evidence="2" id="KW-0472">Membrane</keyword>
<protein>
    <submittedName>
        <fullName evidence="3">Uncharacterized protein</fullName>
    </submittedName>
</protein>
<feature type="region of interest" description="Disordered" evidence="1">
    <location>
        <begin position="1"/>
        <end position="24"/>
    </location>
</feature>
<evidence type="ECO:0000256" key="1">
    <source>
        <dbReference type="SAM" id="MobiDB-lite"/>
    </source>
</evidence>
<dbReference type="AlphaFoldDB" id="A0A7S0R9C9"/>
<accession>A0A7S0R9C9</accession>
<feature type="region of interest" description="Disordered" evidence="1">
    <location>
        <begin position="171"/>
        <end position="217"/>
    </location>
</feature>
<keyword evidence="2" id="KW-0812">Transmembrane</keyword>
<gene>
    <name evidence="3" type="ORF">CLEI1391_LOCUS4054</name>
</gene>
<organism evidence="3">
    <name type="scientific">Chlamydomonas leiostraca</name>
    <dbReference type="NCBI Taxonomy" id="1034604"/>
    <lineage>
        <taxon>Eukaryota</taxon>
        <taxon>Viridiplantae</taxon>
        <taxon>Chlorophyta</taxon>
        <taxon>core chlorophytes</taxon>
        <taxon>Chlorophyceae</taxon>
        <taxon>CS clade</taxon>
        <taxon>Chlamydomonadales</taxon>
        <taxon>Chlamydomonadaceae</taxon>
        <taxon>Chlamydomonas</taxon>
    </lineage>
</organism>